<sequence length="223" mass="25660">MERQKPFGVNFCGNSAGCTTSMLILANVLEYLHINQNKDSNYINTVLDHVLLDMNSPYESIDNLDKNKNTNIFSPIVQRAIQARIAKLKKSMGDKNTRSLNTYNAVEILKETCVKIGANVSKIQIVMSLVEKDNVISYKSQQKICQHIAQEFKPEHCVEFTFAGECHEHYTKHYCVHPSRPMPNNIDLIDDTVIKEIMAKKFQDKNGYVLDHGIRYYKMNEKR</sequence>
<dbReference type="EMBL" id="AXCJ01000001">
    <property type="protein sequence ID" value="ETO91896.1"/>
    <property type="molecule type" value="Genomic_DNA"/>
</dbReference>
<evidence type="ECO:0000313" key="1">
    <source>
        <dbReference type="EMBL" id="ETO91896.1"/>
    </source>
</evidence>
<evidence type="ECO:0000313" key="2">
    <source>
        <dbReference type="Proteomes" id="UP000018951"/>
    </source>
</evidence>
<dbReference type="AlphaFoldDB" id="W2V0F0"/>
<gene>
    <name evidence="1" type="ORF">P857_1076</name>
</gene>
<reference evidence="1 2" key="1">
    <citation type="journal article" date="2013" name="PLoS ONE">
        <title>Bacterial endosymbiosis in a chordate host: long-term co-evolution and conservation of secondary metabolism.</title>
        <authorList>
            <person name="Kwan J.C."/>
            <person name="Schmidt E.W."/>
        </authorList>
    </citation>
    <scope>NUCLEOTIDE SEQUENCE [LARGE SCALE GENOMIC DNA]</scope>
    <source>
        <strain evidence="2">L6</strain>
    </source>
</reference>
<keyword evidence="2" id="KW-1185">Reference proteome</keyword>
<dbReference type="STRING" id="1401685.P857_1076"/>
<name>W2V0F0_9RICK</name>
<proteinExistence type="predicted"/>
<accession>W2V0F0</accession>
<comment type="caution">
    <text evidence="1">The sequence shown here is derived from an EMBL/GenBank/DDBJ whole genome shotgun (WGS) entry which is preliminary data.</text>
</comment>
<protein>
    <submittedName>
        <fullName evidence="1">Uncharacterized protein</fullName>
    </submittedName>
</protein>
<dbReference type="Proteomes" id="UP000018951">
    <property type="component" value="Unassembled WGS sequence"/>
</dbReference>
<organism evidence="1 2">
    <name type="scientific">Candidatus Xenolissoclinum pacificiensis L6</name>
    <dbReference type="NCBI Taxonomy" id="1401685"/>
    <lineage>
        <taxon>Bacteria</taxon>
        <taxon>Pseudomonadati</taxon>
        <taxon>Pseudomonadota</taxon>
        <taxon>Alphaproteobacteria</taxon>
        <taxon>Rickettsiales</taxon>
        <taxon>Anaplasmataceae</taxon>
        <taxon>Candidatus Xenolissoclinum</taxon>
    </lineage>
</organism>